<dbReference type="PANTHER" id="PTHR30469">
    <property type="entry name" value="MULTIDRUG RESISTANCE PROTEIN MDTA"/>
    <property type="match status" value="1"/>
</dbReference>
<dbReference type="EMBL" id="LDOT01000021">
    <property type="protein sequence ID" value="KLV04670.1"/>
    <property type="molecule type" value="Genomic_DNA"/>
</dbReference>
<dbReference type="InterPro" id="IPR006143">
    <property type="entry name" value="RND_pump_MFP"/>
</dbReference>
<feature type="domain" description="CzcB-like barrel-sandwich hybrid" evidence="2">
    <location>
        <begin position="65"/>
        <end position="189"/>
    </location>
</feature>
<dbReference type="STRING" id="1195763.ABT56_14125"/>
<accession>A0A0J1GYC8</accession>
<dbReference type="InterPro" id="IPR058647">
    <property type="entry name" value="BSH_CzcB-like"/>
</dbReference>
<dbReference type="AlphaFoldDB" id="A0A0J1GYC8"/>
<evidence type="ECO:0000313" key="4">
    <source>
        <dbReference type="Proteomes" id="UP000036097"/>
    </source>
</evidence>
<name>A0A0J1GYC8_9GAMM</name>
<evidence type="ECO:0000313" key="3">
    <source>
        <dbReference type="EMBL" id="KLV04670.1"/>
    </source>
</evidence>
<dbReference type="SUPFAM" id="SSF111369">
    <property type="entry name" value="HlyD-like secretion proteins"/>
    <property type="match status" value="1"/>
</dbReference>
<dbReference type="PANTHER" id="PTHR30469:SF20">
    <property type="entry name" value="EFFLUX RND TRANSPORTER PERIPLASMIC ADAPTOR SUBUNIT"/>
    <property type="match status" value="1"/>
</dbReference>
<dbReference type="RefSeq" id="WP_047879605.1">
    <property type="nucleotide sequence ID" value="NZ_LDOT01000021.1"/>
</dbReference>
<keyword evidence="4" id="KW-1185">Reference proteome</keyword>
<reference evidence="3 4" key="1">
    <citation type="submission" date="2015-05" db="EMBL/GenBank/DDBJ databases">
        <title>Photobacterium galathea sp. nov.</title>
        <authorList>
            <person name="Machado H."/>
            <person name="Gram L."/>
        </authorList>
    </citation>
    <scope>NUCLEOTIDE SEQUENCE [LARGE SCALE GENOMIC DNA]</scope>
    <source>
        <strain evidence="3 4">CGMCC 1.12159</strain>
    </source>
</reference>
<dbReference type="Proteomes" id="UP000036097">
    <property type="component" value="Unassembled WGS sequence"/>
</dbReference>
<dbReference type="PATRIC" id="fig|1195763.3.peg.2992"/>
<dbReference type="GO" id="GO:0015562">
    <property type="term" value="F:efflux transmembrane transporter activity"/>
    <property type="evidence" value="ECO:0007669"/>
    <property type="project" value="TreeGrafter"/>
</dbReference>
<evidence type="ECO:0000256" key="1">
    <source>
        <dbReference type="ARBA" id="ARBA00009477"/>
    </source>
</evidence>
<dbReference type="Gene3D" id="2.40.420.20">
    <property type="match status" value="1"/>
</dbReference>
<dbReference type="Pfam" id="PF25973">
    <property type="entry name" value="BSH_CzcB"/>
    <property type="match status" value="1"/>
</dbReference>
<dbReference type="Gene3D" id="2.40.50.100">
    <property type="match status" value="1"/>
</dbReference>
<protein>
    <submittedName>
        <fullName evidence="3">Acriflavin resistance protein</fullName>
    </submittedName>
</protein>
<proteinExistence type="inferred from homology"/>
<sequence length="355" mass="38653">MPATLSPVARIAAAILIGSILTGCNQANSEPAREIVKPVKLYQVPVAMEGASTSFPARAEAAQRAQLSFQVPGEIARLTVRVGEQVRQGQVLAQLDDRDYRLAFDAKLAEYELADSQFVRAKQLYAKKLISTDQYDQRETAYKAALANLDQAKTDLEHTLLRAPFDGVVSLKHVNQHQFVGANQPVLNIQNTQQLDLSFSLPVSFVEQSDLASLAESPVWIEMDNHAAKPIVATLKELSTQPEPDTNTYTAKVSITRPSDLNILTGMAGQVHFAKPDAHRAMVLPEGAWIERDGLKGRVWQFNPATHVVNALELTLDSHGAVVAGLPQGSMVVIAGAKELLPGQQVRAWEREGGI</sequence>
<dbReference type="Gene3D" id="2.40.30.170">
    <property type="match status" value="1"/>
</dbReference>
<gene>
    <name evidence="3" type="ORF">ABT56_14125</name>
</gene>
<evidence type="ECO:0000259" key="2">
    <source>
        <dbReference type="Pfam" id="PF25973"/>
    </source>
</evidence>
<dbReference type="GO" id="GO:1990281">
    <property type="term" value="C:efflux pump complex"/>
    <property type="evidence" value="ECO:0007669"/>
    <property type="project" value="TreeGrafter"/>
</dbReference>
<dbReference type="Gene3D" id="1.10.287.470">
    <property type="entry name" value="Helix hairpin bin"/>
    <property type="match status" value="1"/>
</dbReference>
<comment type="similarity">
    <text evidence="1">Belongs to the membrane fusion protein (MFP) (TC 8.A.1) family.</text>
</comment>
<comment type="caution">
    <text evidence="3">The sequence shown here is derived from an EMBL/GenBank/DDBJ whole genome shotgun (WGS) entry which is preliminary data.</text>
</comment>
<dbReference type="NCBIfam" id="TIGR01730">
    <property type="entry name" value="RND_mfp"/>
    <property type="match status" value="1"/>
</dbReference>
<organism evidence="3 4">
    <name type="scientific">Photobacterium aquae</name>
    <dbReference type="NCBI Taxonomy" id="1195763"/>
    <lineage>
        <taxon>Bacteria</taxon>
        <taxon>Pseudomonadati</taxon>
        <taxon>Pseudomonadota</taxon>
        <taxon>Gammaproteobacteria</taxon>
        <taxon>Vibrionales</taxon>
        <taxon>Vibrionaceae</taxon>
        <taxon>Photobacterium</taxon>
    </lineage>
</organism>